<dbReference type="GO" id="GO:0004308">
    <property type="term" value="F:exo-alpha-sialidase activity"/>
    <property type="evidence" value="ECO:0007669"/>
    <property type="project" value="UniProtKB-EC"/>
</dbReference>
<reference evidence="6" key="1">
    <citation type="journal article" date="2014" name="Int. J. Syst. Evol. Microbiol.">
        <title>Complete genome sequence of Corynebacterium casei LMG S-19264T (=DSM 44701T), isolated from a smear-ripened cheese.</title>
        <authorList>
            <consortium name="US DOE Joint Genome Institute (JGI-PGF)"/>
            <person name="Walter F."/>
            <person name="Albersmeier A."/>
            <person name="Kalinowski J."/>
            <person name="Ruckert C."/>
        </authorList>
    </citation>
    <scope>NUCLEOTIDE SEQUENCE</scope>
    <source>
        <strain evidence="6">CGMCC 1.15447</strain>
    </source>
</reference>
<evidence type="ECO:0000256" key="2">
    <source>
        <dbReference type="ARBA" id="ARBA00009348"/>
    </source>
</evidence>
<comment type="catalytic activity">
    <reaction evidence="1">
        <text>Hydrolysis of alpha-(2-&gt;3)-, alpha-(2-&gt;6)-, alpha-(2-&gt;8)- glycosidic linkages of terminal sialic acid residues in oligosaccharides, glycoproteins, glycolipids, colominic acid and synthetic substrates.</text>
        <dbReference type="EC" id="3.2.1.18"/>
    </reaction>
</comment>
<name>A0A916W477_9BACT</name>
<dbReference type="EC" id="3.2.1.18" evidence="3"/>
<dbReference type="InterPro" id="IPR026856">
    <property type="entry name" value="Sialidase_fam"/>
</dbReference>
<evidence type="ECO:0000256" key="3">
    <source>
        <dbReference type="ARBA" id="ARBA00012733"/>
    </source>
</evidence>
<feature type="signal peptide" evidence="4">
    <location>
        <begin position="1"/>
        <end position="24"/>
    </location>
</feature>
<dbReference type="GO" id="GO:0005737">
    <property type="term" value="C:cytoplasm"/>
    <property type="evidence" value="ECO:0007669"/>
    <property type="project" value="TreeGrafter"/>
</dbReference>
<dbReference type="Proteomes" id="UP000648801">
    <property type="component" value="Unassembled WGS sequence"/>
</dbReference>
<dbReference type="Gene3D" id="2.120.10.10">
    <property type="match status" value="1"/>
</dbReference>
<reference evidence="6" key="2">
    <citation type="submission" date="2020-09" db="EMBL/GenBank/DDBJ databases">
        <authorList>
            <person name="Sun Q."/>
            <person name="Zhou Y."/>
        </authorList>
    </citation>
    <scope>NUCLEOTIDE SEQUENCE</scope>
    <source>
        <strain evidence="6">CGMCC 1.15447</strain>
    </source>
</reference>
<evidence type="ECO:0000259" key="5">
    <source>
        <dbReference type="Pfam" id="PF13088"/>
    </source>
</evidence>
<accession>A0A916W477</accession>
<dbReference type="PANTHER" id="PTHR10628">
    <property type="entry name" value="SIALIDASE"/>
    <property type="match status" value="1"/>
</dbReference>
<keyword evidence="4" id="KW-0732">Signal</keyword>
<feature type="domain" description="Sialidase" evidence="5">
    <location>
        <begin position="53"/>
        <end position="350"/>
    </location>
</feature>
<evidence type="ECO:0000313" key="6">
    <source>
        <dbReference type="EMBL" id="GGA64907.1"/>
    </source>
</evidence>
<dbReference type="CDD" id="cd15482">
    <property type="entry name" value="Sialidase_non-viral"/>
    <property type="match status" value="1"/>
</dbReference>
<feature type="chain" id="PRO_5036964366" description="exo-alpha-sialidase" evidence="4">
    <location>
        <begin position="25"/>
        <end position="376"/>
    </location>
</feature>
<sequence>MSFVSWKLAFFLAVVLCVCSLSEAAAQPQMVFANGTRGYSCFRIPAIVRTPRGTLLAFAEARKYGCGDFGDVRLVMRRSRNGGKTWGSIETVAEFGTLKAGNAAPVVDTMDSRYPQGRIFLVYTTENASESKVMQGKGARRVWYRTSVDDGTTWAAPVEITTSVKLTVWRAYATGPGHALELTEGPHAGRIVVAAYHSEGEPQPEGQSYAANAFFSDNHGATWHAGAAVNVPGSNESTTAEWPDGTVVMNSRDQSGRSRARIVSISKDGAQSWETTFVAHDLTDPVCEGSVIDYSPAKGERALLFSNAGDREHRWDLTLSVSKDGGRTWPKHTVLYAGPSAYSDIVLMPKRRLGILWELGNEGGIAFMVRKIAPLL</sequence>
<gene>
    <name evidence="6" type="ORF">GCM10011507_15690</name>
</gene>
<dbReference type="PANTHER" id="PTHR10628:SF30">
    <property type="entry name" value="EXO-ALPHA-SIALIDASE"/>
    <property type="match status" value="1"/>
</dbReference>
<dbReference type="GO" id="GO:0009313">
    <property type="term" value="P:oligosaccharide catabolic process"/>
    <property type="evidence" value="ECO:0007669"/>
    <property type="project" value="TreeGrafter"/>
</dbReference>
<dbReference type="EMBL" id="BMJB01000001">
    <property type="protein sequence ID" value="GGA64907.1"/>
    <property type="molecule type" value="Genomic_DNA"/>
</dbReference>
<comment type="caution">
    <text evidence="6">The sequence shown here is derived from an EMBL/GenBank/DDBJ whole genome shotgun (WGS) entry which is preliminary data.</text>
</comment>
<dbReference type="AlphaFoldDB" id="A0A916W477"/>
<evidence type="ECO:0000256" key="4">
    <source>
        <dbReference type="SAM" id="SignalP"/>
    </source>
</evidence>
<evidence type="ECO:0000313" key="7">
    <source>
        <dbReference type="Proteomes" id="UP000648801"/>
    </source>
</evidence>
<dbReference type="GO" id="GO:0006689">
    <property type="term" value="P:ganglioside catabolic process"/>
    <property type="evidence" value="ECO:0007669"/>
    <property type="project" value="TreeGrafter"/>
</dbReference>
<dbReference type="InterPro" id="IPR011040">
    <property type="entry name" value="Sialidase"/>
</dbReference>
<evidence type="ECO:0000256" key="1">
    <source>
        <dbReference type="ARBA" id="ARBA00000427"/>
    </source>
</evidence>
<dbReference type="GO" id="GO:0016020">
    <property type="term" value="C:membrane"/>
    <property type="evidence" value="ECO:0007669"/>
    <property type="project" value="TreeGrafter"/>
</dbReference>
<dbReference type="Pfam" id="PF13088">
    <property type="entry name" value="BNR_2"/>
    <property type="match status" value="1"/>
</dbReference>
<keyword evidence="7" id="KW-1185">Reference proteome</keyword>
<comment type="similarity">
    <text evidence="2">Belongs to the glycosyl hydrolase 33 family.</text>
</comment>
<dbReference type="InterPro" id="IPR036278">
    <property type="entry name" value="Sialidase_sf"/>
</dbReference>
<proteinExistence type="inferred from homology"/>
<organism evidence="6 7">
    <name type="scientific">Edaphobacter acidisoli</name>
    <dbReference type="NCBI Taxonomy" id="2040573"/>
    <lineage>
        <taxon>Bacteria</taxon>
        <taxon>Pseudomonadati</taxon>
        <taxon>Acidobacteriota</taxon>
        <taxon>Terriglobia</taxon>
        <taxon>Terriglobales</taxon>
        <taxon>Acidobacteriaceae</taxon>
        <taxon>Edaphobacter</taxon>
    </lineage>
</organism>
<dbReference type="SUPFAM" id="SSF50939">
    <property type="entry name" value="Sialidases"/>
    <property type="match status" value="1"/>
</dbReference>
<protein>
    <recommendedName>
        <fullName evidence="3">exo-alpha-sialidase</fullName>
        <ecNumber evidence="3">3.2.1.18</ecNumber>
    </recommendedName>
</protein>